<feature type="compositionally biased region" description="Acidic residues" evidence="1">
    <location>
        <begin position="36"/>
        <end position="49"/>
    </location>
</feature>
<protein>
    <submittedName>
        <fullName evidence="2">Uncharacterized protein</fullName>
    </submittedName>
</protein>
<reference evidence="2 3" key="1">
    <citation type="journal article" date="2020" name="BMC Genomics">
        <title>Intraspecific diversification of the crop wild relative Brassica cretica Lam. using demographic model selection.</title>
        <authorList>
            <person name="Kioukis A."/>
            <person name="Michalopoulou V.A."/>
            <person name="Briers L."/>
            <person name="Pirintsos S."/>
            <person name="Studholme D.J."/>
            <person name="Pavlidis P."/>
            <person name="Sarris P.F."/>
        </authorList>
    </citation>
    <scope>NUCLEOTIDE SEQUENCE [LARGE SCALE GENOMIC DNA]</scope>
    <source>
        <strain evidence="3">cv. PFS-1207/04</strain>
    </source>
</reference>
<comment type="caution">
    <text evidence="2">The sequence shown here is derived from an EMBL/GenBank/DDBJ whole genome shotgun (WGS) entry which is preliminary data.</text>
</comment>
<dbReference type="EMBL" id="QGKV02001556">
    <property type="protein sequence ID" value="KAF3520497.1"/>
    <property type="molecule type" value="Genomic_DNA"/>
</dbReference>
<evidence type="ECO:0000313" key="3">
    <source>
        <dbReference type="Proteomes" id="UP000266723"/>
    </source>
</evidence>
<feature type="region of interest" description="Disordered" evidence="1">
    <location>
        <begin position="36"/>
        <end position="59"/>
    </location>
</feature>
<feature type="compositionally biased region" description="Basic and acidic residues" evidence="1">
    <location>
        <begin position="50"/>
        <end position="59"/>
    </location>
</feature>
<accession>A0ABQ7B1S0</accession>
<organism evidence="2 3">
    <name type="scientific">Brassica cretica</name>
    <name type="common">Mustard</name>
    <dbReference type="NCBI Taxonomy" id="69181"/>
    <lineage>
        <taxon>Eukaryota</taxon>
        <taxon>Viridiplantae</taxon>
        <taxon>Streptophyta</taxon>
        <taxon>Embryophyta</taxon>
        <taxon>Tracheophyta</taxon>
        <taxon>Spermatophyta</taxon>
        <taxon>Magnoliopsida</taxon>
        <taxon>eudicotyledons</taxon>
        <taxon>Gunneridae</taxon>
        <taxon>Pentapetalae</taxon>
        <taxon>rosids</taxon>
        <taxon>malvids</taxon>
        <taxon>Brassicales</taxon>
        <taxon>Brassicaceae</taxon>
        <taxon>Brassiceae</taxon>
        <taxon>Brassica</taxon>
    </lineage>
</organism>
<gene>
    <name evidence="2" type="ORF">DY000_02059589</name>
</gene>
<keyword evidence="3" id="KW-1185">Reference proteome</keyword>
<evidence type="ECO:0000313" key="2">
    <source>
        <dbReference type="EMBL" id="KAF3520497.1"/>
    </source>
</evidence>
<proteinExistence type="predicted"/>
<dbReference type="Proteomes" id="UP000266723">
    <property type="component" value="Unassembled WGS sequence"/>
</dbReference>
<sequence length="59" mass="6670">MLRMSNSKDDFDECRKGRFESVSDYSVVVVRIPDDKDGEDEISGVDNAVEDDRSEIVIS</sequence>
<name>A0ABQ7B1S0_BRACR</name>
<evidence type="ECO:0000256" key="1">
    <source>
        <dbReference type="SAM" id="MobiDB-lite"/>
    </source>
</evidence>